<protein>
    <submittedName>
        <fullName evidence="2">Uncharacterized protein</fullName>
    </submittedName>
</protein>
<proteinExistence type="predicted"/>
<feature type="compositionally biased region" description="Basic and acidic residues" evidence="1">
    <location>
        <begin position="82"/>
        <end position="91"/>
    </location>
</feature>
<reference evidence="2" key="1">
    <citation type="journal article" date="2020" name="New Phytol.">
        <title>Comparative genomics reveals dynamic genome evolution in host specialist ectomycorrhizal fungi.</title>
        <authorList>
            <person name="Lofgren L.A."/>
            <person name="Nguyen N.H."/>
            <person name="Vilgalys R."/>
            <person name="Ruytinx J."/>
            <person name="Liao H.L."/>
            <person name="Branco S."/>
            <person name="Kuo A."/>
            <person name="LaButti K."/>
            <person name="Lipzen A."/>
            <person name="Andreopoulos W."/>
            <person name="Pangilinan J."/>
            <person name="Riley R."/>
            <person name="Hundley H."/>
            <person name="Na H."/>
            <person name="Barry K."/>
            <person name="Grigoriev I.V."/>
            <person name="Stajich J.E."/>
            <person name="Kennedy P.G."/>
        </authorList>
    </citation>
    <scope>NUCLEOTIDE SEQUENCE</scope>
    <source>
        <strain evidence="2">FC203</strain>
    </source>
</reference>
<gene>
    <name evidence="2" type="ORF">F5891DRAFT_380678</name>
</gene>
<dbReference type="Proteomes" id="UP001195769">
    <property type="component" value="Unassembled WGS sequence"/>
</dbReference>
<evidence type="ECO:0000313" key="3">
    <source>
        <dbReference type="Proteomes" id="UP001195769"/>
    </source>
</evidence>
<evidence type="ECO:0000256" key="1">
    <source>
        <dbReference type="SAM" id="MobiDB-lite"/>
    </source>
</evidence>
<organism evidence="2 3">
    <name type="scientific">Suillus fuscotomentosus</name>
    <dbReference type="NCBI Taxonomy" id="1912939"/>
    <lineage>
        <taxon>Eukaryota</taxon>
        <taxon>Fungi</taxon>
        <taxon>Dikarya</taxon>
        <taxon>Basidiomycota</taxon>
        <taxon>Agaricomycotina</taxon>
        <taxon>Agaricomycetes</taxon>
        <taxon>Agaricomycetidae</taxon>
        <taxon>Boletales</taxon>
        <taxon>Suillineae</taxon>
        <taxon>Suillaceae</taxon>
        <taxon>Suillus</taxon>
    </lineage>
</organism>
<dbReference type="EMBL" id="JABBWK010000030">
    <property type="protein sequence ID" value="KAG1899843.1"/>
    <property type="molecule type" value="Genomic_DNA"/>
</dbReference>
<evidence type="ECO:0000313" key="2">
    <source>
        <dbReference type="EMBL" id="KAG1899843.1"/>
    </source>
</evidence>
<dbReference type="GeneID" id="64665931"/>
<comment type="caution">
    <text evidence="2">The sequence shown here is derived from an EMBL/GenBank/DDBJ whole genome shotgun (WGS) entry which is preliminary data.</text>
</comment>
<keyword evidence="3" id="KW-1185">Reference proteome</keyword>
<dbReference type="RefSeq" id="XP_041225419.1">
    <property type="nucleotide sequence ID" value="XM_041371633.1"/>
</dbReference>
<feature type="region of interest" description="Disordered" evidence="1">
    <location>
        <begin position="82"/>
        <end position="105"/>
    </location>
</feature>
<sequence>MIQTGSCGGCRFGTGNTRQCQIVFSAVLCLEAKSQSVTVSSSRLLMIVGINLKVYSIEDMSQAPQLLACFLLPAPVRGAHFVSDDPKDDGAQSRPQPGMPQKMWKSDPTHRIISLNMPPSLHFIISSRIFFEPDFIKGGSTEIPWERWGPLNTRIFQHCEDVFDSVAGSRVLKVERAIDANGNDPLEYSLRVMDFSPLAIKYGRALGRLVREPSTIDLDGRSLTTSLPYVEVVSSKISSCIDELLLSSIDENRIYAFHIEDRFVGSSLSQGNLI</sequence>
<name>A0AAD4E502_9AGAM</name>
<accession>A0AAD4E502</accession>
<dbReference type="AlphaFoldDB" id="A0AAD4E502"/>